<sequence length="603" mass="64656">MTSGNPADTAPLVDQLCARWEARAAAPDRGDAERALAELYEARGWGRPTAVVWLDSPLAGAIAARTLLYGHENIDRARHPEAYETWVAAATARLEGAYGAGAGPKPSSFEEKEPFAPRWRLPQVDSAYRLSYDLDDPDVRAVLHRVGEPAWAINTAVAARFKEEALSPGDPELFAEVGARAHDRLAEGLRAAFPAERWEAVRAAVRACAEAPRPDGWKRWRRVWEAVRAPDHPALLILAAVRGGGVPATGELQARLRMAPAVGWWWALNGVVVASPPPAEVSTDELGRLHREDGPAVRYADGFAQHCWRGRLVPPDLVDPGWGAADIVRASDEELRGRAAQRFGAASYAARLSAEDIAPDLRRCAVERLGWARFAAEAPLARVAGPVPDPGDPGCELTLHDVPAPVLGRAARVVVHSGGAADGAVVLVPADAADPVAAAGWLGHGRREPAPPPELLTRIWESEDLQHELAGLDCAMPHEHVEAVHLYCGAPLYAFAGHSTGGTYFLCGDGPRRPVLYADSEGGCQVLGRDLEEALRFMVSAAPDGDGPEDADADAAAAFGLTPLTPGEYRARKREAAAMAGALTLVMADENNAYEYRPDTWFR</sequence>
<accession>A0ABR9JWC0</accession>
<dbReference type="RefSeq" id="WP_192761166.1">
    <property type="nucleotide sequence ID" value="NZ_JADBDZ010000001.1"/>
</dbReference>
<feature type="domain" description="DUF6745" evidence="1">
    <location>
        <begin position="239"/>
        <end position="357"/>
    </location>
</feature>
<evidence type="ECO:0000313" key="3">
    <source>
        <dbReference type="Proteomes" id="UP000627838"/>
    </source>
</evidence>
<evidence type="ECO:0000313" key="2">
    <source>
        <dbReference type="EMBL" id="MBE1534863.1"/>
    </source>
</evidence>
<comment type="caution">
    <text evidence="2">The sequence shown here is derived from an EMBL/GenBank/DDBJ whole genome shotgun (WGS) entry which is preliminary data.</text>
</comment>
<evidence type="ECO:0000259" key="1">
    <source>
        <dbReference type="Pfam" id="PF20530"/>
    </source>
</evidence>
<protein>
    <recommendedName>
        <fullName evidence="1">DUF6745 domain-containing protein</fullName>
    </recommendedName>
</protein>
<dbReference type="Proteomes" id="UP000627838">
    <property type="component" value="Unassembled WGS sequence"/>
</dbReference>
<name>A0ABR9JWC0_9ACTN</name>
<keyword evidence="3" id="KW-1185">Reference proteome</keyword>
<gene>
    <name evidence="2" type="ORF">H4W34_004696</name>
</gene>
<dbReference type="EMBL" id="JADBDZ010000001">
    <property type="protein sequence ID" value="MBE1534863.1"/>
    <property type="molecule type" value="Genomic_DNA"/>
</dbReference>
<dbReference type="Pfam" id="PF20530">
    <property type="entry name" value="DUF6745"/>
    <property type="match status" value="1"/>
</dbReference>
<reference evidence="2 3" key="1">
    <citation type="submission" date="2020-10" db="EMBL/GenBank/DDBJ databases">
        <title>Sequencing the genomes of 1000 actinobacteria strains.</title>
        <authorList>
            <person name="Klenk H.-P."/>
        </authorList>
    </citation>
    <scope>NUCLEOTIDE SEQUENCE [LARGE SCALE GENOMIC DNA]</scope>
    <source>
        <strain evidence="2 3">DSM 46744</strain>
    </source>
</reference>
<organism evidence="2 3">
    <name type="scientific">Actinomadura algeriensis</name>
    <dbReference type="NCBI Taxonomy" id="1679523"/>
    <lineage>
        <taxon>Bacteria</taxon>
        <taxon>Bacillati</taxon>
        <taxon>Actinomycetota</taxon>
        <taxon>Actinomycetes</taxon>
        <taxon>Streptosporangiales</taxon>
        <taxon>Thermomonosporaceae</taxon>
        <taxon>Actinomadura</taxon>
    </lineage>
</organism>
<proteinExistence type="predicted"/>
<dbReference type="InterPro" id="IPR046633">
    <property type="entry name" value="DUF6745"/>
</dbReference>